<evidence type="ECO:0000313" key="3">
    <source>
        <dbReference type="RefSeq" id="XP_008785189.2"/>
    </source>
</evidence>
<dbReference type="PANTHER" id="PTHR34657">
    <property type="entry name" value="EMBRYO SAC DEVELOPMENT ARREST 6"/>
    <property type="match status" value="1"/>
</dbReference>
<feature type="region of interest" description="Disordered" evidence="1">
    <location>
        <begin position="1"/>
        <end position="42"/>
    </location>
</feature>
<dbReference type="AlphaFoldDB" id="A0A8B7BTU6"/>
<name>A0A8B7BTU6_PHODC</name>
<evidence type="ECO:0000256" key="1">
    <source>
        <dbReference type="SAM" id="MobiDB-lite"/>
    </source>
</evidence>
<evidence type="ECO:0000313" key="2">
    <source>
        <dbReference type="Proteomes" id="UP000228380"/>
    </source>
</evidence>
<dbReference type="RefSeq" id="XP_008785189.2">
    <property type="nucleotide sequence ID" value="XM_008786967.4"/>
</dbReference>
<feature type="compositionally biased region" description="Basic and acidic residues" evidence="1">
    <location>
        <begin position="74"/>
        <end position="99"/>
    </location>
</feature>
<proteinExistence type="predicted"/>
<feature type="region of interest" description="Disordered" evidence="1">
    <location>
        <begin position="71"/>
        <end position="100"/>
    </location>
</feature>
<keyword evidence="2" id="KW-1185">Reference proteome</keyword>
<reference evidence="3" key="2">
    <citation type="submission" date="2025-08" db="UniProtKB">
        <authorList>
            <consortium name="RefSeq"/>
        </authorList>
    </citation>
    <scope>IDENTIFICATION</scope>
    <source>
        <tissue evidence="3">Young leaves</tissue>
    </source>
</reference>
<protein>
    <submittedName>
        <fullName evidence="3">Uncharacterized protein LOC103703911</fullName>
    </submittedName>
</protein>
<dbReference type="OrthoDB" id="687843at2759"/>
<dbReference type="Proteomes" id="UP000228380">
    <property type="component" value="Chromosome 5"/>
</dbReference>
<sequence length="133" mass="14351">MSSHAHPGSTLGASRKRKDRDGSDPPRTQMPPKFEPNSSAAAAAAAARPALASNRLLAGYLAHEFLTKGTLFGRRWEPGRSEPGRSPEPPVRAEPDPAKPPRAYVEVSQMLKAEGVHIPGVVNPTQLARWLKM</sequence>
<dbReference type="KEGG" id="pda:103703911"/>
<dbReference type="PANTHER" id="PTHR34657:SF4">
    <property type="entry name" value="EMBRYO SAC DEVELOPMENT ARREST 6"/>
    <property type="match status" value="1"/>
</dbReference>
<accession>A0A8B7BTU6</accession>
<dbReference type="GeneID" id="103703911"/>
<organism evidence="2 3">
    <name type="scientific">Phoenix dactylifera</name>
    <name type="common">Date palm</name>
    <dbReference type="NCBI Taxonomy" id="42345"/>
    <lineage>
        <taxon>Eukaryota</taxon>
        <taxon>Viridiplantae</taxon>
        <taxon>Streptophyta</taxon>
        <taxon>Embryophyta</taxon>
        <taxon>Tracheophyta</taxon>
        <taxon>Spermatophyta</taxon>
        <taxon>Magnoliopsida</taxon>
        <taxon>Liliopsida</taxon>
        <taxon>Arecaceae</taxon>
        <taxon>Coryphoideae</taxon>
        <taxon>Phoeniceae</taxon>
        <taxon>Phoenix</taxon>
    </lineage>
</organism>
<reference evidence="2" key="1">
    <citation type="journal article" date="2019" name="Nat. Commun.">
        <title>Genome-wide association mapping of date palm fruit traits.</title>
        <authorList>
            <person name="Hazzouri K.M."/>
            <person name="Gros-Balthazard M."/>
            <person name="Flowers J.M."/>
            <person name="Copetti D."/>
            <person name="Lemansour A."/>
            <person name="Lebrun M."/>
            <person name="Masmoudi K."/>
            <person name="Ferrand S."/>
            <person name="Dhar M.I."/>
            <person name="Fresquez Z.A."/>
            <person name="Rosas U."/>
            <person name="Zhang J."/>
            <person name="Talag J."/>
            <person name="Lee S."/>
            <person name="Kudrna D."/>
            <person name="Powell R.F."/>
            <person name="Leitch I.J."/>
            <person name="Krueger R.R."/>
            <person name="Wing R.A."/>
            <person name="Amiri K.M.A."/>
            <person name="Purugganan M.D."/>
        </authorList>
    </citation>
    <scope>NUCLEOTIDE SEQUENCE [LARGE SCALE GENOMIC DNA]</scope>
    <source>
        <strain evidence="2">cv. Khalas</strain>
    </source>
</reference>
<gene>
    <name evidence="3" type="primary">LOC103703911</name>
</gene>